<dbReference type="AlphaFoldDB" id="A0A9D9NCC1"/>
<name>A0A9D9NCC1_9SPIO</name>
<comment type="similarity">
    <text evidence="1">Belongs to the metallophosphoesterase superfamily. YfcE family.</text>
</comment>
<dbReference type="InterPro" id="IPR024654">
    <property type="entry name" value="Calcineurin-like_PHP_lpxH"/>
</dbReference>
<dbReference type="InterPro" id="IPR011152">
    <property type="entry name" value="Pesterase_MJ0912"/>
</dbReference>
<dbReference type="InterPro" id="IPR050126">
    <property type="entry name" value="Ap4A_hydrolase"/>
</dbReference>
<dbReference type="PANTHER" id="PTHR42850">
    <property type="entry name" value="METALLOPHOSPHOESTERASE"/>
    <property type="match status" value="1"/>
</dbReference>
<proteinExistence type="inferred from homology"/>
<organism evidence="3 4">
    <name type="scientific">Candidatus Ornithospirochaeta stercoravium</name>
    <dbReference type="NCBI Taxonomy" id="2840897"/>
    <lineage>
        <taxon>Bacteria</taxon>
        <taxon>Pseudomonadati</taxon>
        <taxon>Spirochaetota</taxon>
        <taxon>Spirochaetia</taxon>
        <taxon>Spirochaetales</taxon>
        <taxon>Spirochaetaceae</taxon>
        <taxon>Spirochaetaceae incertae sedis</taxon>
        <taxon>Candidatus Ornithospirochaeta</taxon>
    </lineage>
</organism>
<dbReference type="PANTHER" id="PTHR42850:SF2">
    <property type="entry name" value="BLL5683 PROTEIN"/>
    <property type="match status" value="1"/>
</dbReference>
<dbReference type="EMBL" id="JADIMF010000003">
    <property type="protein sequence ID" value="MBO8468199.1"/>
    <property type="molecule type" value="Genomic_DNA"/>
</dbReference>
<evidence type="ECO:0000259" key="2">
    <source>
        <dbReference type="Pfam" id="PF12850"/>
    </source>
</evidence>
<dbReference type="Proteomes" id="UP000810292">
    <property type="component" value="Unassembled WGS sequence"/>
</dbReference>
<comment type="caution">
    <text evidence="3">The sequence shown here is derived from an EMBL/GenBank/DDBJ whole genome shotgun (WGS) entry which is preliminary data.</text>
</comment>
<feature type="domain" description="Calcineurin-like phosphoesterase" evidence="2">
    <location>
        <begin position="1"/>
        <end position="191"/>
    </location>
</feature>
<dbReference type="SUPFAM" id="SSF56300">
    <property type="entry name" value="Metallo-dependent phosphatases"/>
    <property type="match status" value="1"/>
</dbReference>
<evidence type="ECO:0000256" key="1">
    <source>
        <dbReference type="ARBA" id="ARBA00008950"/>
    </source>
</evidence>
<dbReference type="InterPro" id="IPR029052">
    <property type="entry name" value="Metallo-depent_PP-like"/>
</dbReference>
<sequence length="252" mass="29308">MKILVISDVHSNRQALEAVLGNEGSVDLLVFAGDIVDYGIDPVFTVDFFRTYNKPSCIVRGNHDDHLIRIFRSGEWKTVEGEDFKWVHHNCRLLDKNRVDFLDTLPYHISFTADGYDYIIQHQYDDKYGIVESPYAFDKYWDENWKGQGADSAGRRLIFGHSHRQCVHILQGDRMWLNPGSISYRRPDDPDKSAQYMVIEDGEILFKSCHYDRSVQKAEADKYRLNGGMMKTEIQDFMFFFGDAKTSRDPLL</sequence>
<dbReference type="Gene3D" id="3.60.21.10">
    <property type="match status" value="1"/>
</dbReference>
<dbReference type="PIRSF" id="PIRSF000883">
    <property type="entry name" value="Pesterase_MJ0912"/>
    <property type="match status" value="1"/>
</dbReference>
<dbReference type="Pfam" id="PF12850">
    <property type="entry name" value="Metallophos_2"/>
    <property type="match status" value="1"/>
</dbReference>
<reference evidence="3" key="1">
    <citation type="submission" date="2020-10" db="EMBL/GenBank/DDBJ databases">
        <authorList>
            <person name="Gilroy R."/>
        </authorList>
    </citation>
    <scope>NUCLEOTIDE SEQUENCE</scope>
    <source>
        <strain evidence="3">14700</strain>
    </source>
</reference>
<reference evidence="3" key="2">
    <citation type="journal article" date="2021" name="PeerJ">
        <title>Extensive microbial diversity within the chicken gut microbiome revealed by metagenomics and culture.</title>
        <authorList>
            <person name="Gilroy R."/>
            <person name="Ravi A."/>
            <person name="Getino M."/>
            <person name="Pursley I."/>
            <person name="Horton D.L."/>
            <person name="Alikhan N.F."/>
            <person name="Baker D."/>
            <person name="Gharbi K."/>
            <person name="Hall N."/>
            <person name="Watson M."/>
            <person name="Adriaenssens E.M."/>
            <person name="Foster-Nyarko E."/>
            <person name="Jarju S."/>
            <person name="Secka A."/>
            <person name="Antonio M."/>
            <person name="Oren A."/>
            <person name="Chaudhuri R.R."/>
            <person name="La Ragione R."/>
            <person name="Hildebrand F."/>
            <person name="Pallen M.J."/>
        </authorList>
    </citation>
    <scope>NUCLEOTIDE SEQUENCE</scope>
    <source>
        <strain evidence="3">14700</strain>
    </source>
</reference>
<evidence type="ECO:0000313" key="3">
    <source>
        <dbReference type="EMBL" id="MBO8468199.1"/>
    </source>
</evidence>
<evidence type="ECO:0000313" key="4">
    <source>
        <dbReference type="Proteomes" id="UP000810292"/>
    </source>
</evidence>
<dbReference type="GO" id="GO:0016791">
    <property type="term" value="F:phosphatase activity"/>
    <property type="evidence" value="ECO:0007669"/>
    <property type="project" value="TreeGrafter"/>
</dbReference>
<protein>
    <submittedName>
        <fullName evidence="3">Metallophosphoesterase family protein</fullName>
    </submittedName>
</protein>
<dbReference type="GO" id="GO:0005737">
    <property type="term" value="C:cytoplasm"/>
    <property type="evidence" value="ECO:0007669"/>
    <property type="project" value="TreeGrafter"/>
</dbReference>
<gene>
    <name evidence="3" type="ORF">IAA72_00250</name>
</gene>
<accession>A0A9D9NCC1</accession>